<dbReference type="NCBIfam" id="TIGR01668">
    <property type="entry name" value="YqeG_hyp_ppase"/>
    <property type="match status" value="1"/>
</dbReference>
<sequence>MKILYPDEYLDQVYDIDFDSLYEQGYRAVLFDVDNTLVPFDQFDAHDELIRLMEVLQTKGYKVALVSNNSKDRVDTLNQGLKIPVMANAMKPFTYKLKRILKTIEVEPQKAIFVGDQIFTDVWVGNRLGLYTILVKPIQEREQMVTYVKRRTEKLLLNRYLRKKGVR</sequence>
<reference evidence="1 2" key="1">
    <citation type="submission" date="2018-09" db="EMBL/GenBank/DDBJ databases">
        <authorList>
            <person name="Postec A."/>
        </authorList>
    </citation>
    <scope>NUCLEOTIDE SEQUENCE [LARGE SCALE GENOMIC DNA]</scope>
    <source>
        <strain evidence="1">70B-A</strain>
    </source>
</reference>
<dbReference type="OrthoDB" id="9787572at2"/>
<dbReference type="KEGG" id="cbar:PATL70BA_3443"/>
<dbReference type="NCBIfam" id="TIGR01549">
    <property type="entry name" value="HAD-SF-IA-v1"/>
    <property type="match status" value="1"/>
</dbReference>
<dbReference type="EMBL" id="LR130778">
    <property type="protein sequence ID" value="VDN49380.1"/>
    <property type="molecule type" value="Genomic_DNA"/>
</dbReference>
<dbReference type="NCBIfam" id="TIGR01662">
    <property type="entry name" value="HAD-SF-IIIA"/>
    <property type="match status" value="1"/>
</dbReference>
<dbReference type="PANTHER" id="PTHR19288">
    <property type="entry name" value="4-NITROPHENYLPHOSPHATASE-RELATED"/>
    <property type="match status" value="1"/>
</dbReference>
<dbReference type="Gene3D" id="3.40.50.1000">
    <property type="entry name" value="HAD superfamily/HAD-like"/>
    <property type="match status" value="1"/>
</dbReference>
<dbReference type="GO" id="GO:0005737">
    <property type="term" value="C:cytoplasm"/>
    <property type="evidence" value="ECO:0007669"/>
    <property type="project" value="TreeGrafter"/>
</dbReference>
<dbReference type="AlphaFoldDB" id="A0A3P7P778"/>
<dbReference type="InterPro" id="IPR027706">
    <property type="entry name" value="PGP_Pase"/>
</dbReference>
<dbReference type="InterPro" id="IPR006549">
    <property type="entry name" value="HAD-SF_hydro_IIIA"/>
</dbReference>
<dbReference type="InterPro" id="IPR010021">
    <property type="entry name" value="PGPP1/Gep4"/>
</dbReference>
<dbReference type="Proteomes" id="UP000279029">
    <property type="component" value="Chromosome"/>
</dbReference>
<dbReference type="SUPFAM" id="SSF56784">
    <property type="entry name" value="HAD-like"/>
    <property type="match status" value="1"/>
</dbReference>
<name>A0A3P7P778_9FIRM</name>
<organism evidence="1 2">
    <name type="scientific">Petrocella atlantisensis</name>
    <dbReference type="NCBI Taxonomy" id="2173034"/>
    <lineage>
        <taxon>Bacteria</taxon>
        <taxon>Bacillati</taxon>
        <taxon>Bacillota</taxon>
        <taxon>Clostridia</taxon>
        <taxon>Lachnospirales</taxon>
        <taxon>Vallitaleaceae</taxon>
        <taxon>Petrocella</taxon>
    </lineage>
</organism>
<protein>
    <submittedName>
        <fullName evidence="1">YqeG family HAD IIIA-type phosphatase</fullName>
    </submittedName>
</protein>
<dbReference type="InterPro" id="IPR023214">
    <property type="entry name" value="HAD_sf"/>
</dbReference>
<evidence type="ECO:0000313" key="1">
    <source>
        <dbReference type="EMBL" id="VDN49380.1"/>
    </source>
</evidence>
<gene>
    <name evidence="1" type="ORF">PATL70BA_3443</name>
</gene>
<evidence type="ECO:0000313" key="2">
    <source>
        <dbReference type="Proteomes" id="UP000279029"/>
    </source>
</evidence>
<proteinExistence type="predicted"/>
<dbReference type="Pfam" id="PF09419">
    <property type="entry name" value="PGP_phosphatase"/>
    <property type="match status" value="1"/>
</dbReference>
<dbReference type="PANTHER" id="PTHR19288:SF25">
    <property type="entry name" value="PHOSPHATIDYLGLYCEROPHOSPHATASE GEP4, MITOCHONDRIAL"/>
    <property type="match status" value="1"/>
</dbReference>
<dbReference type="GO" id="GO:0008962">
    <property type="term" value="F:phosphatidylglycerophosphatase activity"/>
    <property type="evidence" value="ECO:0007669"/>
    <property type="project" value="InterPro"/>
</dbReference>
<dbReference type="InterPro" id="IPR036412">
    <property type="entry name" value="HAD-like_sf"/>
</dbReference>
<accession>A0A3P7P778</accession>
<dbReference type="InterPro" id="IPR006439">
    <property type="entry name" value="HAD-SF_hydro_IA"/>
</dbReference>
<keyword evidence="2" id="KW-1185">Reference proteome</keyword>